<dbReference type="FunFam" id="3.40.50.300:FF:000133">
    <property type="entry name" value="Spermidine/putrescine import ATP-binding protein PotA"/>
    <property type="match status" value="1"/>
</dbReference>
<reference evidence="9" key="2">
    <citation type="submission" date="2020-09" db="EMBL/GenBank/DDBJ databases">
        <authorList>
            <person name="Sun Q."/>
            <person name="Kim S."/>
        </authorList>
    </citation>
    <scope>NUCLEOTIDE SEQUENCE</scope>
    <source>
        <strain evidence="9">KCTC 42097</strain>
    </source>
</reference>
<dbReference type="InterPro" id="IPR005893">
    <property type="entry name" value="PotA-like"/>
</dbReference>
<evidence type="ECO:0000256" key="4">
    <source>
        <dbReference type="ARBA" id="ARBA00022840"/>
    </source>
</evidence>
<dbReference type="SMART" id="SM00382">
    <property type="entry name" value="AAA"/>
    <property type="match status" value="1"/>
</dbReference>
<dbReference type="EMBL" id="BMZO01000006">
    <property type="protein sequence ID" value="GHC73081.1"/>
    <property type="molecule type" value="Genomic_DNA"/>
</dbReference>
<dbReference type="Gene3D" id="3.40.50.300">
    <property type="entry name" value="P-loop containing nucleotide triphosphate hydrolases"/>
    <property type="match status" value="1"/>
</dbReference>
<gene>
    <name evidence="9" type="primary">potG</name>
    <name evidence="7" type="synonym">potA</name>
    <name evidence="9" type="ORF">GCM10010136_21240</name>
</gene>
<keyword evidence="2 7" id="KW-1003">Cell membrane</keyword>
<dbReference type="Pfam" id="PF00005">
    <property type="entry name" value="ABC_tran"/>
    <property type="match status" value="1"/>
</dbReference>
<dbReference type="EC" id="7.6.2.11" evidence="7"/>
<dbReference type="GO" id="GO:0005524">
    <property type="term" value="F:ATP binding"/>
    <property type="evidence" value="ECO:0007669"/>
    <property type="project" value="UniProtKB-KW"/>
</dbReference>
<evidence type="ECO:0000259" key="8">
    <source>
        <dbReference type="PROSITE" id="PS50893"/>
    </source>
</evidence>
<dbReference type="InterPro" id="IPR027417">
    <property type="entry name" value="P-loop_NTPase"/>
</dbReference>
<evidence type="ECO:0000256" key="7">
    <source>
        <dbReference type="RuleBase" id="RU364083"/>
    </source>
</evidence>
<protein>
    <recommendedName>
        <fullName evidence="7">Spermidine/putrescine import ATP-binding protein PotA</fullName>
        <ecNumber evidence="7">7.6.2.11</ecNumber>
    </recommendedName>
</protein>
<evidence type="ECO:0000256" key="3">
    <source>
        <dbReference type="ARBA" id="ARBA00022741"/>
    </source>
</evidence>
<dbReference type="InterPro" id="IPR013611">
    <property type="entry name" value="Transp-assoc_OB_typ2"/>
</dbReference>
<keyword evidence="5 7" id="KW-1278">Translocase</keyword>
<dbReference type="GO" id="GO:0015847">
    <property type="term" value="P:putrescine transport"/>
    <property type="evidence" value="ECO:0007669"/>
    <property type="project" value="UniProtKB-ARBA"/>
</dbReference>
<dbReference type="AlphaFoldDB" id="A0A8J3DJ15"/>
<name>A0A8J3DJ15_9HYPH</name>
<dbReference type="Pfam" id="PF08402">
    <property type="entry name" value="TOBE_2"/>
    <property type="match status" value="1"/>
</dbReference>
<dbReference type="NCBIfam" id="TIGR01187">
    <property type="entry name" value="potA"/>
    <property type="match status" value="1"/>
</dbReference>
<evidence type="ECO:0000256" key="1">
    <source>
        <dbReference type="ARBA" id="ARBA00022448"/>
    </source>
</evidence>
<comment type="function">
    <text evidence="7">Part of the ABC transporter complex PotABCD involved in spermidine/putrescine import. Responsible for energy coupling to the transport system.</text>
</comment>
<accession>A0A8J3DJ15</accession>
<dbReference type="GO" id="GO:0015417">
    <property type="term" value="F:ABC-type polyamine transporter activity"/>
    <property type="evidence" value="ECO:0007669"/>
    <property type="project" value="UniProtKB-EC"/>
</dbReference>
<evidence type="ECO:0000313" key="10">
    <source>
        <dbReference type="Proteomes" id="UP000641137"/>
    </source>
</evidence>
<comment type="caution">
    <text evidence="9">The sequence shown here is derived from an EMBL/GenBank/DDBJ whole genome shotgun (WGS) entry which is preliminary data.</text>
</comment>
<dbReference type="SUPFAM" id="SSF50331">
    <property type="entry name" value="MOP-like"/>
    <property type="match status" value="1"/>
</dbReference>
<evidence type="ECO:0000256" key="6">
    <source>
        <dbReference type="ARBA" id="ARBA00023136"/>
    </source>
</evidence>
<dbReference type="PANTHER" id="PTHR42781">
    <property type="entry name" value="SPERMIDINE/PUTRESCINE IMPORT ATP-BINDING PROTEIN POTA"/>
    <property type="match status" value="1"/>
</dbReference>
<dbReference type="InterPro" id="IPR003439">
    <property type="entry name" value="ABC_transporter-like_ATP-bd"/>
</dbReference>
<reference evidence="9" key="1">
    <citation type="journal article" date="2014" name="Int. J. Syst. Evol. Microbiol.">
        <title>Complete genome sequence of Corynebacterium casei LMG S-19264T (=DSM 44701T), isolated from a smear-ripened cheese.</title>
        <authorList>
            <consortium name="US DOE Joint Genome Institute (JGI-PGF)"/>
            <person name="Walter F."/>
            <person name="Albersmeier A."/>
            <person name="Kalinowski J."/>
            <person name="Ruckert C."/>
        </authorList>
    </citation>
    <scope>NUCLEOTIDE SEQUENCE</scope>
    <source>
        <strain evidence="9">KCTC 42097</strain>
    </source>
</reference>
<sequence>MQPVVHFQKITKKYGSAIAVDNLDLEVGQGQFVTLLGPSGCGKSTTLRMLGGFETPTSGAIQLDGRDITHLPPNRRNVNIVFQDYALFPHLSVAKNIAFGLELKGMASANIHKRTSELLSLVQLQAFGDRMPAQLSGGQRQRVALMRALAPDPDVLLLDEPLSALDAKLRQQMQIELKSIQRTTGKTFIFVTHDQEEALTMSDVIVVMNEGRIEQMGDPHTLYARPKSRFVANFIGESNFIEGVVAGVEGDTVIVEWNGKKVKAVHTGEAPAGGQKVTVAVRPEAIRCYDASTDAISTLPGHVSHRLFKGNHTTLTITLEDGSDLYAQIDPVTLSSLDGDHVNVGWRATDAVVLAR</sequence>
<comment type="subunit">
    <text evidence="7">The complex is composed of two ATP-binding proteins (PotA), two transmembrane proteins (PotB and PotC) and a solute-binding protein (PotD).</text>
</comment>
<dbReference type="SUPFAM" id="SSF52540">
    <property type="entry name" value="P-loop containing nucleoside triphosphate hydrolases"/>
    <property type="match status" value="1"/>
</dbReference>
<dbReference type="GO" id="GO:0016887">
    <property type="term" value="F:ATP hydrolysis activity"/>
    <property type="evidence" value="ECO:0007669"/>
    <property type="project" value="InterPro"/>
</dbReference>
<keyword evidence="3 7" id="KW-0547">Nucleotide-binding</keyword>
<keyword evidence="1 7" id="KW-0813">Transport</keyword>
<evidence type="ECO:0000256" key="2">
    <source>
        <dbReference type="ARBA" id="ARBA00022475"/>
    </source>
</evidence>
<evidence type="ECO:0000313" key="9">
    <source>
        <dbReference type="EMBL" id="GHC73081.1"/>
    </source>
</evidence>
<comment type="similarity">
    <text evidence="7">Belongs to the ABC transporter superfamily. Spermidine/putrescine importer (TC 3.A.1.11.1) family.</text>
</comment>
<dbReference type="InterPro" id="IPR003593">
    <property type="entry name" value="AAA+_ATPase"/>
</dbReference>
<dbReference type="Gene3D" id="2.40.50.100">
    <property type="match status" value="1"/>
</dbReference>
<dbReference type="GO" id="GO:0043190">
    <property type="term" value="C:ATP-binding cassette (ABC) transporter complex"/>
    <property type="evidence" value="ECO:0007669"/>
    <property type="project" value="InterPro"/>
</dbReference>
<keyword evidence="4 7" id="KW-0067">ATP-binding</keyword>
<dbReference type="PROSITE" id="PS50893">
    <property type="entry name" value="ABC_TRANSPORTER_2"/>
    <property type="match status" value="1"/>
</dbReference>
<organism evidence="9 10">
    <name type="scientific">Limoniibacter endophyticus</name>
    <dbReference type="NCBI Taxonomy" id="1565040"/>
    <lineage>
        <taxon>Bacteria</taxon>
        <taxon>Pseudomonadati</taxon>
        <taxon>Pseudomonadota</taxon>
        <taxon>Alphaproteobacteria</taxon>
        <taxon>Hyphomicrobiales</taxon>
        <taxon>Bartonellaceae</taxon>
        <taxon>Limoniibacter</taxon>
    </lineage>
</organism>
<dbReference type="PANTHER" id="PTHR42781:SF4">
    <property type="entry name" value="SPERMIDINE_PUTRESCINE IMPORT ATP-BINDING PROTEIN POTA"/>
    <property type="match status" value="1"/>
</dbReference>
<dbReference type="RefSeq" id="WP_189489974.1">
    <property type="nucleotide sequence ID" value="NZ_BMZO01000006.1"/>
</dbReference>
<dbReference type="InterPro" id="IPR050093">
    <property type="entry name" value="ABC_SmlMolc_Importer"/>
</dbReference>
<keyword evidence="10" id="KW-1185">Reference proteome</keyword>
<evidence type="ECO:0000256" key="5">
    <source>
        <dbReference type="ARBA" id="ARBA00022967"/>
    </source>
</evidence>
<comment type="catalytic activity">
    <reaction evidence="7">
        <text>ATP + H2O + polyamine-[polyamine-binding protein]Side 1 = ADP + phosphate + polyamineSide 2 + [polyamine-binding protein]Side 1.</text>
        <dbReference type="EC" id="7.6.2.11"/>
    </reaction>
</comment>
<feature type="domain" description="ABC transporter" evidence="8">
    <location>
        <begin position="5"/>
        <end position="235"/>
    </location>
</feature>
<proteinExistence type="inferred from homology"/>
<dbReference type="InterPro" id="IPR008995">
    <property type="entry name" value="Mo/tungstate-bd_C_term_dom"/>
</dbReference>
<dbReference type="Proteomes" id="UP000641137">
    <property type="component" value="Unassembled WGS sequence"/>
</dbReference>
<keyword evidence="6 7" id="KW-0472">Membrane</keyword>